<keyword evidence="2" id="KW-0067">ATP-binding</keyword>
<evidence type="ECO:0000256" key="5">
    <source>
        <dbReference type="ARBA" id="ARBA00023163"/>
    </source>
</evidence>
<protein>
    <submittedName>
        <fullName evidence="7">Putative sigma54 specific transcriptional regulator with PAS/PAC sensor</fullName>
    </submittedName>
</protein>
<dbReference type="eggNOG" id="COG2204">
    <property type="taxonomic scope" value="Bacteria"/>
</dbReference>
<evidence type="ECO:0000256" key="3">
    <source>
        <dbReference type="ARBA" id="ARBA00023015"/>
    </source>
</evidence>
<dbReference type="InterPro" id="IPR003593">
    <property type="entry name" value="AAA+_ATPase"/>
</dbReference>
<keyword evidence="8" id="KW-1185">Reference proteome</keyword>
<dbReference type="PROSITE" id="PS00688">
    <property type="entry name" value="SIGMA54_INTERACT_3"/>
    <property type="match status" value="1"/>
</dbReference>
<organism evidence="7 8">
    <name type="scientific">Pseudodesulfovibrio mercurii</name>
    <dbReference type="NCBI Taxonomy" id="641491"/>
    <lineage>
        <taxon>Bacteria</taxon>
        <taxon>Pseudomonadati</taxon>
        <taxon>Thermodesulfobacteriota</taxon>
        <taxon>Desulfovibrionia</taxon>
        <taxon>Desulfovibrionales</taxon>
        <taxon>Desulfovibrionaceae</taxon>
    </lineage>
</organism>
<gene>
    <name evidence="7" type="ORF">DND132_2480</name>
</gene>
<dbReference type="PROSITE" id="PS00675">
    <property type="entry name" value="SIGMA54_INTERACT_1"/>
    <property type="match status" value="1"/>
</dbReference>
<dbReference type="InterPro" id="IPR002078">
    <property type="entry name" value="Sigma_54_int"/>
</dbReference>
<dbReference type="Pfam" id="PF25601">
    <property type="entry name" value="AAA_lid_14"/>
    <property type="match status" value="1"/>
</dbReference>
<evidence type="ECO:0000313" key="7">
    <source>
        <dbReference type="EMBL" id="EGB15683.1"/>
    </source>
</evidence>
<dbReference type="InterPro" id="IPR025944">
    <property type="entry name" value="Sigma_54_int_dom_CS"/>
</dbReference>
<dbReference type="SMR" id="F0JCK3"/>
<evidence type="ECO:0000256" key="4">
    <source>
        <dbReference type="ARBA" id="ARBA00023125"/>
    </source>
</evidence>
<dbReference type="OrthoDB" id="9763792at2"/>
<proteinExistence type="predicted"/>
<dbReference type="GO" id="GO:0006355">
    <property type="term" value="P:regulation of DNA-templated transcription"/>
    <property type="evidence" value="ECO:0007669"/>
    <property type="project" value="InterPro"/>
</dbReference>
<dbReference type="HOGENOM" id="CLU_705409_0_0_7"/>
<dbReference type="PANTHER" id="PTHR32071:SF117">
    <property type="entry name" value="PTS-DEPENDENT DIHYDROXYACETONE KINASE OPERON REGULATORY PROTEIN-RELATED"/>
    <property type="match status" value="1"/>
</dbReference>
<dbReference type="Proteomes" id="UP000007845">
    <property type="component" value="Chromosome"/>
</dbReference>
<dbReference type="InterPro" id="IPR025662">
    <property type="entry name" value="Sigma_54_int_dom_ATP-bd_1"/>
</dbReference>
<keyword evidence="3" id="KW-0805">Transcription regulation</keyword>
<keyword evidence="4" id="KW-0238">DNA-binding</keyword>
<name>F0JCK3_9BACT</name>
<dbReference type="Gene3D" id="3.40.50.300">
    <property type="entry name" value="P-loop containing nucleotide triphosphate hydrolases"/>
    <property type="match status" value="1"/>
</dbReference>
<dbReference type="InterPro" id="IPR027417">
    <property type="entry name" value="P-loop_NTPase"/>
</dbReference>
<dbReference type="RefSeq" id="WP_014323109.1">
    <property type="nucleotide sequence ID" value="NC_016803.1"/>
</dbReference>
<dbReference type="CDD" id="cd00009">
    <property type="entry name" value="AAA"/>
    <property type="match status" value="1"/>
</dbReference>
<keyword evidence="5" id="KW-0804">Transcription</keyword>
<accession>F0JCK3</accession>
<evidence type="ECO:0000256" key="1">
    <source>
        <dbReference type="ARBA" id="ARBA00022741"/>
    </source>
</evidence>
<dbReference type="KEGG" id="ddn:DND132_2480"/>
<dbReference type="GO" id="GO:0005524">
    <property type="term" value="F:ATP binding"/>
    <property type="evidence" value="ECO:0007669"/>
    <property type="project" value="UniProtKB-KW"/>
</dbReference>
<dbReference type="Pfam" id="PF00158">
    <property type="entry name" value="Sigma54_activat"/>
    <property type="match status" value="1"/>
</dbReference>
<dbReference type="SUPFAM" id="SSF52540">
    <property type="entry name" value="P-loop containing nucleoside triphosphate hydrolases"/>
    <property type="match status" value="1"/>
</dbReference>
<dbReference type="GO" id="GO:0003677">
    <property type="term" value="F:DNA binding"/>
    <property type="evidence" value="ECO:0007669"/>
    <property type="project" value="UniProtKB-KW"/>
</dbReference>
<evidence type="ECO:0000256" key="2">
    <source>
        <dbReference type="ARBA" id="ARBA00022840"/>
    </source>
</evidence>
<dbReference type="PANTHER" id="PTHR32071">
    <property type="entry name" value="TRANSCRIPTIONAL REGULATORY PROTEIN"/>
    <property type="match status" value="1"/>
</dbReference>
<dbReference type="EMBL" id="CP003220">
    <property type="protein sequence ID" value="EGB15683.1"/>
    <property type="molecule type" value="Genomic_DNA"/>
</dbReference>
<dbReference type="InterPro" id="IPR058031">
    <property type="entry name" value="AAA_lid_NorR"/>
</dbReference>
<dbReference type="Gene3D" id="1.10.8.60">
    <property type="match status" value="1"/>
</dbReference>
<dbReference type="STRING" id="641491.DND132_2480"/>
<keyword evidence="1" id="KW-0547">Nucleotide-binding</keyword>
<dbReference type="SMART" id="SM00382">
    <property type="entry name" value="AAA"/>
    <property type="match status" value="1"/>
</dbReference>
<dbReference type="AlphaFoldDB" id="F0JCK3"/>
<dbReference type="PROSITE" id="PS50045">
    <property type="entry name" value="SIGMA54_INTERACT_4"/>
    <property type="match status" value="1"/>
</dbReference>
<dbReference type="FunFam" id="3.40.50.300:FF:000006">
    <property type="entry name" value="DNA-binding transcriptional regulator NtrC"/>
    <property type="match status" value="1"/>
</dbReference>
<evidence type="ECO:0000313" key="8">
    <source>
        <dbReference type="Proteomes" id="UP000007845"/>
    </source>
</evidence>
<evidence type="ECO:0000259" key="6">
    <source>
        <dbReference type="PROSITE" id="PS50045"/>
    </source>
</evidence>
<feature type="domain" description="Sigma-54 factor interaction" evidence="6">
    <location>
        <begin position="21"/>
        <end position="250"/>
    </location>
</feature>
<sequence>MIRTGTNEARLFRNPSPVKAMIGECAAMERVRDFAKVAALSDRPVLIHGESGTGKELLADHIRSLSRYGGRIVRLNCADFTDALFSSELFGHDKGAYTGADRATDGLVKAADGGCLFLDEIGEMPLSQQPRLLRFLQDGSYRRVGGTQTFQADLKVILATNRDLRALVEEGRFREDLFYRISVHEMCLPPLRERGEGDIRALARHFLKFQCEKMDIDGMAISEDALEALAGHDWPGNIRELENVMAAAFDWALHEGDDRIGTRYLKICPDFLGRPSATATKLIDALLRDTERALAVLREQATPAEVETMIQGIEPSRADADSNALWKRYLSLRKITEEGLRGEDRLRLIASARSHLAHQGNLSWRHVGLILGNNAQALRRCWASGKRKIGR</sequence>
<reference evidence="7 8" key="1">
    <citation type="journal article" date="2011" name="J. Bacteriol.">
        <title>Genome sequence of the mercury-methylating strain Desulfovibrio desulfuricans ND132.</title>
        <authorList>
            <person name="Brown S.D."/>
            <person name="Gilmour C.C."/>
            <person name="Kucken A.M."/>
            <person name="Wall J.D."/>
            <person name="Elias D.A."/>
            <person name="Brandt C.C."/>
            <person name="Podar M."/>
            <person name="Chertkov O."/>
            <person name="Held B."/>
            <person name="Bruce D.C."/>
            <person name="Detter J.C."/>
            <person name="Tapia R."/>
            <person name="Han C.S."/>
            <person name="Goodwin L.A."/>
            <person name="Cheng J.F."/>
            <person name="Pitluck S."/>
            <person name="Woyke T."/>
            <person name="Mikhailova N."/>
            <person name="Ivanova N.N."/>
            <person name="Han J."/>
            <person name="Lucas S."/>
            <person name="Lapidus A.L."/>
            <person name="Land M.L."/>
            <person name="Hauser L.J."/>
            <person name="Palumbo A.V."/>
        </authorList>
    </citation>
    <scope>NUCLEOTIDE SEQUENCE [LARGE SCALE GENOMIC DNA]</scope>
    <source>
        <strain evidence="7 8">ND132</strain>
    </source>
</reference>